<organism evidence="1 2">
    <name type="scientific">Anas platyrhynchos</name>
    <name type="common">Mallard</name>
    <name type="synonym">Anas boschas</name>
    <dbReference type="NCBI Taxonomy" id="8839"/>
    <lineage>
        <taxon>Eukaryota</taxon>
        <taxon>Metazoa</taxon>
        <taxon>Chordata</taxon>
        <taxon>Craniata</taxon>
        <taxon>Vertebrata</taxon>
        <taxon>Euteleostomi</taxon>
        <taxon>Archelosauria</taxon>
        <taxon>Archosauria</taxon>
        <taxon>Dinosauria</taxon>
        <taxon>Saurischia</taxon>
        <taxon>Theropoda</taxon>
        <taxon>Coelurosauria</taxon>
        <taxon>Aves</taxon>
        <taxon>Neognathae</taxon>
        <taxon>Galloanserae</taxon>
        <taxon>Anseriformes</taxon>
        <taxon>Anatidae</taxon>
        <taxon>Anatinae</taxon>
        <taxon>Anas</taxon>
    </lineage>
</organism>
<accession>R0JLP2</accession>
<dbReference type="Proteomes" id="UP000296049">
    <property type="component" value="Unassembled WGS sequence"/>
</dbReference>
<proteinExistence type="predicted"/>
<protein>
    <submittedName>
        <fullName evidence="1">Cytochrome P450 26B1</fullName>
    </submittedName>
</protein>
<dbReference type="AlphaFoldDB" id="R0JLP2"/>
<evidence type="ECO:0000313" key="2">
    <source>
        <dbReference type="Proteomes" id="UP000296049"/>
    </source>
</evidence>
<evidence type="ECO:0000313" key="1">
    <source>
        <dbReference type="EMBL" id="EOA98011.1"/>
    </source>
</evidence>
<sequence length="209" mass="21940">MQGCTCEQKFGHGWTNETQTEPDTTLLPSYCVRWAATRDKTCKLPIPKGSMGFPLIGETFHWLLQHQQVAAFAGGSAGVARDGDGIRAGADDSVSGALLSGLLFPSLNFSSGSYEDSTSPCINEISAVSPDLPPVYFGSVDPWANTTCNEGKANLCRDSVGSGFMGFKGSGKLKFSKRRAKAAVLLPTREPGVCVQKGTGAGNGQDASP</sequence>
<gene>
    <name evidence="1" type="ORF">Anapl_18118</name>
</gene>
<dbReference type="EMBL" id="KB743566">
    <property type="protein sequence ID" value="EOA98011.1"/>
    <property type="molecule type" value="Genomic_DNA"/>
</dbReference>
<name>R0JLP2_ANAPL</name>
<reference evidence="2" key="1">
    <citation type="journal article" date="2013" name="Nat. Genet.">
        <title>The duck genome and transcriptome provide insight into an avian influenza virus reservoir species.</title>
        <authorList>
            <person name="Huang Y."/>
            <person name="Li Y."/>
            <person name="Burt D.W."/>
            <person name="Chen H."/>
            <person name="Zhang Y."/>
            <person name="Qian W."/>
            <person name="Kim H."/>
            <person name="Gan S."/>
            <person name="Zhao Y."/>
            <person name="Li J."/>
            <person name="Yi K."/>
            <person name="Feng H."/>
            <person name="Zhu P."/>
            <person name="Li B."/>
            <person name="Liu Q."/>
            <person name="Fairley S."/>
            <person name="Magor K.E."/>
            <person name="Du Z."/>
            <person name="Hu X."/>
            <person name="Goodman L."/>
            <person name="Tafer H."/>
            <person name="Vignal A."/>
            <person name="Lee T."/>
            <person name="Kim K.W."/>
            <person name="Sheng Z."/>
            <person name="An Y."/>
            <person name="Searle S."/>
            <person name="Herrero J."/>
            <person name="Groenen M.A."/>
            <person name="Crooijmans R.P."/>
            <person name="Faraut T."/>
            <person name="Cai Q."/>
            <person name="Webster R.G."/>
            <person name="Aldridge J.R."/>
            <person name="Warren W.C."/>
            <person name="Bartschat S."/>
            <person name="Kehr S."/>
            <person name="Marz M."/>
            <person name="Stadler P.F."/>
            <person name="Smith J."/>
            <person name="Kraus R.H."/>
            <person name="Zhao Y."/>
            <person name="Ren L."/>
            <person name="Fei J."/>
            <person name="Morisson M."/>
            <person name="Kaiser P."/>
            <person name="Griffin D.K."/>
            <person name="Rao M."/>
            <person name="Pitel F."/>
            <person name="Wang J."/>
            <person name="Li N."/>
        </authorList>
    </citation>
    <scope>NUCLEOTIDE SEQUENCE [LARGE SCALE GENOMIC DNA]</scope>
</reference>
<keyword evidence="2" id="KW-1185">Reference proteome</keyword>